<dbReference type="EC" id="1.1.1.130" evidence="2"/>
<dbReference type="SUPFAM" id="SSF89733">
    <property type="entry name" value="L-sulfolactate dehydrogenase-like"/>
    <property type="match status" value="1"/>
</dbReference>
<dbReference type="OrthoDB" id="9769447at2"/>
<dbReference type="AlphaFoldDB" id="A0A399D6J2"/>
<dbReference type="RefSeq" id="WP_119348928.1">
    <property type="nucleotide sequence ID" value="NZ_JBFHKJ010000059.1"/>
</dbReference>
<comment type="caution">
    <text evidence="2">The sequence shown here is derived from an EMBL/GenBank/DDBJ whole genome shotgun (WGS) entry which is preliminary data.</text>
</comment>
<keyword evidence="3" id="KW-1185">Reference proteome</keyword>
<dbReference type="Proteomes" id="UP000266441">
    <property type="component" value="Unassembled WGS sequence"/>
</dbReference>
<dbReference type="InterPro" id="IPR003767">
    <property type="entry name" value="Malate/L-lactate_DH-like"/>
</dbReference>
<reference evidence="2 3" key="1">
    <citation type="journal article" date="2015" name="Int. J. Syst. Evol. Microbiol.">
        <title>Mariniphaga sediminis sp. nov., isolated from coastal sediment.</title>
        <authorList>
            <person name="Wang F.Q."/>
            <person name="Shen Q.Y."/>
            <person name="Chen G.J."/>
            <person name="Du Z.J."/>
        </authorList>
    </citation>
    <scope>NUCLEOTIDE SEQUENCE [LARGE SCALE GENOMIC DNA]</scope>
    <source>
        <strain evidence="2 3">SY21</strain>
    </source>
</reference>
<evidence type="ECO:0000313" key="3">
    <source>
        <dbReference type="Proteomes" id="UP000266441"/>
    </source>
</evidence>
<name>A0A399D6J2_9BACT</name>
<sequence>MKEVNVPFNEMQSVFRQILQTQGFSEDRADTCARIFAENSLDGIYSHGVYRFPRFLDFIKRGFVKVNAGPTLVHTAGALEQWDGNLGPGPLNAMFCTERAMQLADNNGLGCVAVANTNHWMRGGTYGWQAAKKGFAFIGWTNTEANMPAWGARSSRLGNNPLIFAVPFGSEAVVLDFAMTQFSYGKMETAQLQGKILPYPGGFNSAGNLTNQPSEILDSFRALPIGYWKGAGLSLLLDILAAVLSSGLATHQISKQEVEYGVSQVFVAISLEKLSNFPAIEKTINEIISDFKGSVRDESHSEIRYPGERAIRTRKENLKKGIPVNKKVWEEICQSLPLED</sequence>
<dbReference type="PANTHER" id="PTHR11091">
    <property type="entry name" value="OXIDOREDUCTASE-RELATED"/>
    <property type="match status" value="1"/>
</dbReference>
<accession>A0A399D6J2</accession>
<dbReference type="InterPro" id="IPR036111">
    <property type="entry name" value="Mal/L-sulfo/L-lacto_DH-like_sf"/>
</dbReference>
<gene>
    <name evidence="2" type="ORF">D1164_05375</name>
</gene>
<evidence type="ECO:0000256" key="1">
    <source>
        <dbReference type="ARBA" id="ARBA00023002"/>
    </source>
</evidence>
<dbReference type="Gene3D" id="1.10.1530.10">
    <property type="match status" value="1"/>
</dbReference>
<dbReference type="InterPro" id="IPR043144">
    <property type="entry name" value="Mal/L-sulf/L-lact_DH-like_ah"/>
</dbReference>
<dbReference type="InterPro" id="IPR043143">
    <property type="entry name" value="Mal/L-sulf/L-lact_DH-like_NADP"/>
</dbReference>
<dbReference type="NCBIfam" id="NF009750">
    <property type="entry name" value="PRK13260.1"/>
    <property type="match status" value="1"/>
</dbReference>
<proteinExistence type="predicted"/>
<dbReference type="GO" id="GO:0047559">
    <property type="term" value="F:3-dehydro-L-gulonate 2-dehydrogenase activity"/>
    <property type="evidence" value="ECO:0007669"/>
    <property type="project" value="UniProtKB-EC"/>
</dbReference>
<organism evidence="2 3">
    <name type="scientific">Mariniphaga sediminis</name>
    <dbReference type="NCBI Taxonomy" id="1628158"/>
    <lineage>
        <taxon>Bacteria</taxon>
        <taxon>Pseudomonadati</taxon>
        <taxon>Bacteroidota</taxon>
        <taxon>Bacteroidia</taxon>
        <taxon>Marinilabiliales</taxon>
        <taxon>Prolixibacteraceae</taxon>
        <taxon>Mariniphaga</taxon>
    </lineage>
</organism>
<protein>
    <submittedName>
        <fullName evidence="2">3-dehydro-L-gulonate 2-dehydrogenase</fullName>
        <ecNumber evidence="2">1.1.1.130</ecNumber>
    </submittedName>
</protein>
<dbReference type="EMBL" id="QWET01000003">
    <property type="protein sequence ID" value="RIH66341.1"/>
    <property type="molecule type" value="Genomic_DNA"/>
</dbReference>
<keyword evidence="1 2" id="KW-0560">Oxidoreductase</keyword>
<dbReference type="PANTHER" id="PTHR11091:SF3">
    <property type="entry name" value="2,3-DIKETO-L-GULONATE REDUCTASE"/>
    <property type="match status" value="1"/>
</dbReference>
<dbReference type="Gene3D" id="3.30.1370.60">
    <property type="entry name" value="Hypothetical oxidoreductase yiak, domain 2"/>
    <property type="match status" value="1"/>
</dbReference>
<dbReference type="Pfam" id="PF02615">
    <property type="entry name" value="Ldh_2"/>
    <property type="match status" value="1"/>
</dbReference>
<evidence type="ECO:0000313" key="2">
    <source>
        <dbReference type="EMBL" id="RIH66341.1"/>
    </source>
</evidence>